<dbReference type="Proteomes" id="UP000824120">
    <property type="component" value="Chromosome 4"/>
</dbReference>
<dbReference type="PANTHER" id="PTHR10492:SF94">
    <property type="entry name" value="ATP-DEPENDENT DNA HELICASE"/>
    <property type="match status" value="1"/>
</dbReference>
<accession>A0A9J5ZC65</accession>
<dbReference type="InterPro" id="IPR012340">
    <property type="entry name" value="NA-bd_OB-fold"/>
</dbReference>
<proteinExistence type="predicted"/>
<keyword evidence="3" id="KW-1185">Reference proteome</keyword>
<dbReference type="AlphaFoldDB" id="A0A9J5ZC65"/>
<dbReference type="InterPro" id="IPR049163">
    <property type="entry name" value="Pif1-like_2B_dom"/>
</dbReference>
<dbReference type="OrthoDB" id="1929541at2759"/>
<dbReference type="EMBL" id="JACXVP010000004">
    <property type="protein sequence ID" value="KAG5610555.1"/>
    <property type="molecule type" value="Genomic_DNA"/>
</dbReference>
<comment type="caution">
    <text evidence="2">The sequence shown here is derived from an EMBL/GenBank/DDBJ whole genome shotgun (WGS) entry which is preliminary data.</text>
</comment>
<name>A0A9J5ZC65_SOLCO</name>
<dbReference type="Pfam" id="PF21530">
    <property type="entry name" value="Pif1_2B_dom"/>
    <property type="match status" value="1"/>
</dbReference>
<reference evidence="2 3" key="1">
    <citation type="submission" date="2020-09" db="EMBL/GenBank/DDBJ databases">
        <title>De no assembly of potato wild relative species, Solanum commersonii.</title>
        <authorList>
            <person name="Cho K."/>
        </authorList>
    </citation>
    <scope>NUCLEOTIDE SEQUENCE [LARGE SCALE GENOMIC DNA]</scope>
    <source>
        <strain evidence="2">LZ3.2</strain>
        <tissue evidence="2">Leaf</tissue>
    </source>
</reference>
<evidence type="ECO:0000259" key="1">
    <source>
        <dbReference type="Pfam" id="PF21530"/>
    </source>
</evidence>
<evidence type="ECO:0000313" key="3">
    <source>
        <dbReference type="Proteomes" id="UP000824120"/>
    </source>
</evidence>
<organism evidence="2 3">
    <name type="scientific">Solanum commersonii</name>
    <name type="common">Commerson's wild potato</name>
    <name type="synonym">Commerson's nightshade</name>
    <dbReference type="NCBI Taxonomy" id="4109"/>
    <lineage>
        <taxon>Eukaryota</taxon>
        <taxon>Viridiplantae</taxon>
        <taxon>Streptophyta</taxon>
        <taxon>Embryophyta</taxon>
        <taxon>Tracheophyta</taxon>
        <taxon>Spermatophyta</taxon>
        <taxon>Magnoliopsida</taxon>
        <taxon>eudicotyledons</taxon>
        <taxon>Gunneridae</taxon>
        <taxon>Pentapetalae</taxon>
        <taxon>asterids</taxon>
        <taxon>lamiids</taxon>
        <taxon>Solanales</taxon>
        <taxon>Solanaceae</taxon>
        <taxon>Solanoideae</taxon>
        <taxon>Solaneae</taxon>
        <taxon>Solanum</taxon>
    </lineage>
</organism>
<dbReference type="Gene3D" id="2.40.50.140">
    <property type="entry name" value="Nucleic acid-binding proteins"/>
    <property type="match status" value="1"/>
</dbReference>
<dbReference type="SUPFAM" id="SSF50249">
    <property type="entry name" value="Nucleic acid-binding proteins"/>
    <property type="match status" value="2"/>
</dbReference>
<dbReference type="PANTHER" id="PTHR10492">
    <property type="match status" value="1"/>
</dbReference>
<gene>
    <name evidence="2" type="ORF">H5410_021836</name>
</gene>
<feature type="domain" description="DNA helicase Pif1-like 2B" evidence="1">
    <location>
        <begin position="724"/>
        <end position="760"/>
    </location>
</feature>
<protein>
    <recommendedName>
        <fullName evidence="1">DNA helicase Pif1-like 2B domain-containing protein</fullName>
    </recommendedName>
</protein>
<sequence length="770" mass="89128">MTLWGDFAEIEGQMLQSLESDKPVLAFCDVKSSIYPGDFVLSATPVSSLLINPQFEKANNLQEWQDMYYKFNAMVSGIDNSTDPWYHGCKKCYMKVTVIKSSATCTYCRAEDIDYEERYRLKIDVIAEDQFLRITLFDAAKYYFGCDVKDYVLSTSEKIDRNFPNVETNMNVTAMEIHKVPKKFAADQTKVKTPIKKQRSKRMKKLSDNKKMKEIAADIPHVEKHIAAVETDTESPEKTNRCKRTKKIKEATTEENPQKSDDGENVIDEIQTFQDARWVSPPEALWRIYEFSLIEMQPAVINLKLHLLGKHSVFYWKNQNLQNVIAWDGVKQKMLTEYFRMCSIGTEAHTYLYREFPKFYVWNSKVKTWTKRKTRSVIDRIAIGEMCYERLLPNHVRGPLSFNDLLTVNGKQCQTFKEVAKERGLLESDNNISECLRETVIFKMPSALRSLFATILIHCNPTDIRKLWDTYYEDMSEDFNKLYGNLHNTILHSTLNSINNCLQSMGKSINIYDIPQLDHNFLKVGPSKCREINEEMFVQIPTEDFDAQSQLNQEQDHAFTKIMQTIDIGIAEIFFVDGSGELGKHTYTMHCLPMLDQEPLMEKIQFTINMRARTDPTFSKFLLRVGNRDEPIIRDNLILLPEQLTVKHSRDGIPEESIIKEIFPNLQENAAMAKYVTERAILASRNDHMDKLNDKLISMFPGESKIFNSFDSAEDETNNYYQEEYLNTLTPNGLLPHRLELKENAPIVLLRNLDPSSGLCLEDLDTPMQA</sequence>
<evidence type="ECO:0000313" key="2">
    <source>
        <dbReference type="EMBL" id="KAG5610555.1"/>
    </source>
</evidence>